<dbReference type="PROSITE" id="PS50853">
    <property type="entry name" value="FN3"/>
    <property type="match status" value="2"/>
</dbReference>
<keyword evidence="8" id="KW-1015">Disulfide bond</keyword>
<reference evidence="15" key="3">
    <citation type="submission" date="2025-09" db="UniProtKB">
        <authorList>
            <consortium name="Ensembl"/>
        </authorList>
    </citation>
    <scope>IDENTIFICATION</scope>
</reference>
<dbReference type="InterPro" id="IPR036116">
    <property type="entry name" value="FN3_sf"/>
</dbReference>
<reference evidence="16" key="1">
    <citation type="submission" date="2018-06" db="EMBL/GenBank/DDBJ databases">
        <title>Genome assembly of Danube salmon.</title>
        <authorList>
            <person name="Macqueen D.J."/>
            <person name="Gundappa M.K."/>
        </authorList>
    </citation>
    <scope>NUCLEOTIDE SEQUENCE [LARGE SCALE GENOMIC DNA]</scope>
</reference>
<dbReference type="AlphaFoldDB" id="A0A4W5RC13"/>
<evidence type="ECO:0000256" key="6">
    <source>
        <dbReference type="ARBA" id="ARBA00022737"/>
    </source>
</evidence>
<evidence type="ECO:0000256" key="5">
    <source>
        <dbReference type="ARBA" id="ARBA00022729"/>
    </source>
</evidence>
<proteinExistence type="predicted"/>
<evidence type="ECO:0000313" key="16">
    <source>
        <dbReference type="Proteomes" id="UP000314982"/>
    </source>
</evidence>
<dbReference type="Ensembl" id="ENSHHUT00000090200.1">
    <property type="protein sequence ID" value="ENSHHUP00000087471.1"/>
    <property type="gene ID" value="ENSHHUG00000050589.1"/>
</dbReference>
<keyword evidence="5 12" id="KW-0732">Signal</keyword>
<dbReference type="Proteomes" id="UP000314982">
    <property type="component" value="Unassembled WGS sequence"/>
</dbReference>
<evidence type="ECO:0000256" key="9">
    <source>
        <dbReference type="ARBA" id="ARBA00029542"/>
    </source>
</evidence>
<evidence type="ECO:0000256" key="10">
    <source>
        <dbReference type="ARBA" id="ARBA00046169"/>
    </source>
</evidence>
<reference evidence="15" key="2">
    <citation type="submission" date="2025-08" db="UniProtKB">
        <authorList>
            <consortium name="Ensembl"/>
        </authorList>
    </citation>
    <scope>IDENTIFICATION</scope>
</reference>
<accession>A0A4W5RC13</accession>
<dbReference type="InterPro" id="IPR036465">
    <property type="entry name" value="vWFA_dom_sf"/>
</dbReference>
<evidence type="ECO:0000259" key="14">
    <source>
        <dbReference type="PROSITE" id="PS50853"/>
    </source>
</evidence>
<comment type="subcellular location">
    <subcellularLocation>
        <location evidence="1">Secreted</location>
        <location evidence="1">Extracellular space</location>
        <location evidence="1">Extracellular matrix</location>
        <location evidence="1">Basement membrane</location>
    </subcellularLocation>
</comment>
<evidence type="ECO:0000256" key="2">
    <source>
        <dbReference type="ARBA" id="ARBA00022525"/>
    </source>
</evidence>
<name>A0A4W5RC13_9TELE</name>
<evidence type="ECO:0000256" key="8">
    <source>
        <dbReference type="ARBA" id="ARBA00023157"/>
    </source>
</evidence>
<dbReference type="Pfam" id="PF00041">
    <property type="entry name" value="fn3"/>
    <property type="match status" value="1"/>
</dbReference>
<keyword evidence="4" id="KW-0597">Phosphoprotein</keyword>
<organism evidence="15 16">
    <name type="scientific">Hucho hucho</name>
    <name type="common">huchen</name>
    <dbReference type="NCBI Taxonomy" id="62062"/>
    <lineage>
        <taxon>Eukaryota</taxon>
        <taxon>Metazoa</taxon>
        <taxon>Chordata</taxon>
        <taxon>Craniata</taxon>
        <taxon>Vertebrata</taxon>
        <taxon>Euteleostomi</taxon>
        <taxon>Actinopterygii</taxon>
        <taxon>Neopterygii</taxon>
        <taxon>Teleostei</taxon>
        <taxon>Protacanthopterygii</taxon>
        <taxon>Salmoniformes</taxon>
        <taxon>Salmonidae</taxon>
        <taxon>Salmoninae</taxon>
        <taxon>Hucho</taxon>
    </lineage>
</organism>
<dbReference type="Gene3D" id="2.60.40.10">
    <property type="entry name" value="Immunoglobulins"/>
    <property type="match status" value="2"/>
</dbReference>
<dbReference type="SMART" id="SM00060">
    <property type="entry name" value="FN3"/>
    <property type="match status" value="3"/>
</dbReference>
<protein>
    <recommendedName>
        <fullName evidence="9">von Willebrand factor A domain-containing protein 1</fullName>
    </recommendedName>
</protein>
<feature type="signal peptide" evidence="12">
    <location>
        <begin position="1"/>
        <end position="21"/>
    </location>
</feature>
<dbReference type="PANTHER" id="PTHR24020:SF77">
    <property type="entry name" value="VON WILLEBRAND FACTOR A DOMAIN-CONTAINING PROTEIN 1"/>
    <property type="match status" value="1"/>
</dbReference>
<evidence type="ECO:0000259" key="13">
    <source>
        <dbReference type="PROSITE" id="PS50234"/>
    </source>
</evidence>
<feature type="chain" id="PRO_5021405824" description="von Willebrand factor A domain-containing protein 1" evidence="12">
    <location>
        <begin position="22"/>
        <end position="564"/>
    </location>
</feature>
<dbReference type="SUPFAM" id="SSF53300">
    <property type="entry name" value="vWA-like"/>
    <property type="match status" value="1"/>
</dbReference>
<dbReference type="PROSITE" id="PS50234">
    <property type="entry name" value="VWFA"/>
    <property type="match status" value="1"/>
</dbReference>
<dbReference type="GO" id="GO:0005604">
    <property type="term" value="C:basement membrane"/>
    <property type="evidence" value="ECO:0007669"/>
    <property type="project" value="UniProtKB-SubCell"/>
</dbReference>
<evidence type="ECO:0000256" key="1">
    <source>
        <dbReference type="ARBA" id="ARBA00004302"/>
    </source>
</evidence>
<feature type="domain" description="VWFA" evidence="13">
    <location>
        <begin position="36"/>
        <end position="211"/>
    </location>
</feature>
<evidence type="ECO:0000256" key="7">
    <source>
        <dbReference type="ARBA" id="ARBA00022869"/>
    </source>
</evidence>
<keyword evidence="3" id="KW-0272">Extracellular matrix</keyword>
<dbReference type="InterPro" id="IPR003961">
    <property type="entry name" value="FN3_dom"/>
</dbReference>
<dbReference type="Gene3D" id="3.40.50.410">
    <property type="entry name" value="von Willebrand factor, type A domain"/>
    <property type="match status" value="1"/>
</dbReference>
<dbReference type="GeneTree" id="ENSGT00940000160734"/>
<evidence type="ECO:0000256" key="3">
    <source>
        <dbReference type="ARBA" id="ARBA00022530"/>
    </source>
</evidence>
<dbReference type="PRINTS" id="PR00453">
    <property type="entry name" value="VWFADOMAIN"/>
</dbReference>
<evidence type="ECO:0000313" key="15">
    <source>
        <dbReference type="Ensembl" id="ENSHHUP00000087471.1"/>
    </source>
</evidence>
<dbReference type="Pfam" id="PF00092">
    <property type="entry name" value="VWA"/>
    <property type="match status" value="1"/>
</dbReference>
<dbReference type="SMART" id="SM00327">
    <property type="entry name" value="VWA"/>
    <property type="match status" value="1"/>
</dbReference>
<keyword evidence="16" id="KW-1185">Reference proteome</keyword>
<dbReference type="PANTHER" id="PTHR24020">
    <property type="entry name" value="COLLAGEN ALPHA"/>
    <property type="match status" value="1"/>
</dbReference>
<feature type="domain" description="Fibronectin type-III" evidence="14">
    <location>
        <begin position="216"/>
        <end position="322"/>
    </location>
</feature>
<evidence type="ECO:0000256" key="12">
    <source>
        <dbReference type="SAM" id="SignalP"/>
    </source>
</evidence>
<evidence type="ECO:0000256" key="4">
    <source>
        <dbReference type="ARBA" id="ARBA00022553"/>
    </source>
</evidence>
<dbReference type="InterPro" id="IPR002035">
    <property type="entry name" value="VWF_A"/>
</dbReference>
<feature type="region of interest" description="Disordered" evidence="11">
    <location>
        <begin position="531"/>
        <end position="564"/>
    </location>
</feature>
<dbReference type="InterPro" id="IPR013783">
    <property type="entry name" value="Ig-like_fold"/>
</dbReference>
<keyword evidence="2" id="KW-0964">Secreted</keyword>
<dbReference type="SUPFAM" id="SSF49265">
    <property type="entry name" value="Fibronectin type III"/>
    <property type="match status" value="2"/>
</dbReference>
<sequence>MMEWLVFSCLLLGVFLQPSNTQNVVPDTALNCCEGDILLLLDSSGSVSSYEFSRLLHFLSELLLPFSLGRGQVRAGLLQVGTEPQLEFDLDAHSTQPGLQGALQRTRQLQGDTNTEAALRLAQGLLARAGAGDELELPKVLVWLTDGVQPGMVDGPMAELRREGVSLLAVSTGHGNYQVLQRVVTPPIESHLYFVDIDDISIITEDLREAIIELIRVECLRVVQVSSHSAMLQWRPVLRSNTDFDIFFRYSSVLPGGGEGQPNGGASSGGQYHRRTLSGDASWVELRGLQPDTIYTASLTPNSQSNHDYLNTLSVTFTTLPEVLSPAVVTVADSGPDRVRVSWGPLQTERVQQYQIEYGALPSGQVHTIRLHGHQNSTLLTGLEPDTQYLVTVSALYSTGKEKAMSVKACTQGVLPALAELQLTPVGRDAVQVRWRGYDEGLRGYWLNWERGETQSPSRPASSSLYLPPGSLSTLLTHLAPSSRVCVSPVYRMARGEGLCCTARTQTDAVAVSLLLHTPSLSPTTRKLVARIEGEKEREKEREHRRERERENEWVGGRSDEYSR</sequence>
<comment type="function">
    <text evidence="10">Promotes matrix assembly. Involved in the organization of skeletal muscles and in the formation of neuromuscular junctions.</text>
</comment>
<keyword evidence="6" id="KW-0677">Repeat</keyword>
<dbReference type="CDD" id="cd00063">
    <property type="entry name" value="FN3"/>
    <property type="match status" value="1"/>
</dbReference>
<evidence type="ECO:0000256" key="11">
    <source>
        <dbReference type="SAM" id="MobiDB-lite"/>
    </source>
</evidence>
<feature type="domain" description="Fibronectin type-III" evidence="14">
    <location>
        <begin position="325"/>
        <end position="417"/>
    </location>
</feature>
<dbReference type="STRING" id="62062.ENSHHUP00000087471"/>
<keyword evidence="7" id="KW-0084">Basement membrane</keyword>
<dbReference type="InterPro" id="IPR050525">
    <property type="entry name" value="ECM_Assembly_Org"/>
</dbReference>